<dbReference type="InterPro" id="IPR050768">
    <property type="entry name" value="UPF0353/GerABKA_families"/>
</dbReference>
<keyword evidence="2" id="KW-0812">Transmembrane</keyword>
<sequence length="553" mass="61262">MSDAIHLWLARPAWLLLWLPLMGLLWIWWQRPQQQQWRQWLPPSLATRLLKGQPIQSRRHPALLSLIGLLLGLALIGPRWPIEAPAHNYLQNGVVVIQRMAPSLMQRDLPPSRLIRAQGLLSHLLQERQQGLTGLVLYAGSAHIASPLTRDAHTLDQLLQLVHPSVMPLSGDDPSAAFAQAQRLEPAQAETPLYWLWLTDQLPRPEHWTQLKQQIPASAQLLLVPLLPDSASLREQLTTLAQSGLISAQLGSTRLNQWLKHPDTALSTQIQNARLSDEQNPGYRFIEFSHWCLLAAVLLLAWQSRDYLNQTSPLSLSGLVWGGLTLVTALGLSLAPPAQAGNGRWWSADWQAYQALQAETPEIAYQEAEASLLKAHAAYALGRYQEAAQLFSQQLAKMAPSQDDISSSAQPPLPGSYAALAYNTGTAWLAAGAPAKAMTPLTEALQQRPRWPAACEHRAMAQALVQGSDPTARLQACHSGQAGRSDHHDATPPEANSDQGRQPAPQLQAGQPPPQCAQCPPLSEARQRTLELLEEDRWNLLRNRFRDDLEHQP</sequence>
<dbReference type="EMBL" id="MDTQ01000001">
    <property type="protein sequence ID" value="ODC03927.1"/>
    <property type="molecule type" value="Genomic_DNA"/>
</dbReference>
<feature type="compositionally biased region" description="Low complexity" evidence="1">
    <location>
        <begin position="499"/>
        <end position="522"/>
    </location>
</feature>
<feature type="region of interest" description="Disordered" evidence="1">
    <location>
        <begin position="470"/>
        <end position="523"/>
    </location>
</feature>
<dbReference type="SUPFAM" id="SSF48452">
    <property type="entry name" value="TPR-like"/>
    <property type="match status" value="1"/>
</dbReference>
<keyword evidence="2" id="KW-1133">Transmembrane helix</keyword>
<dbReference type="PANTHER" id="PTHR22550">
    <property type="entry name" value="SPORE GERMINATION PROTEIN"/>
    <property type="match status" value="1"/>
</dbReference>
<evidence type="ECO:0008006" key="5">
    <source>
        <dbReference type="Google" id="ProtNLM"/>
    </source>
</evidence>
<accession>A0A1E2VAC1</accession>
<gene>
    <name evidence="3" type="ORF">BFW38_10640</name>
</gene>
<proteinExistence type="predicted"/>
<evidence type="ECO:0000313" key="3">
    <source>
        <dbReference type="EMBL" id="ODC03927.1"/>
    </source>
</evidence>
<dbReference type="AlphaFoldDB" id="A0A1E2VAC1"/>
<dbReference type="InterPro" id="IPR036465">
    <property type="entry name" value="vWFA_dom_sf"/>
</dbReference>
<organism evidence="3 4">
    <name type="scientific">Terasakiispira papahanaumokuakeensis</name>
    <dbReference type="NCBI Taxonomy" id="197479"/>
    <lineage>
        <taxon>Bacteria</taxon>
        <taxon>Pseudomonadati</taxon>
        <taxon>Pseudomonadota</taxon>
        <taxon>Gammaproteobacteria</taxon>
        <taxon>Oceanospirillales</taxon>
        <taxon>Terasakiispira</taxon>
    </lineage>
</organism>
<feature type="transmembrane region" description="Helical" evidence="2">
    <location>
        <begin position="12"/>
        <end position="29"/>
    </location>
</feature>
<comment type="caution">
    <text evidence="3">The sequence shown here is derived from an EMBL/GenBank/DDBJ whole genome shotgun (WGS) entry which is preliminary data.</text>
</comment>
<evidence type="ECO:0000256" key="2">
    <source>
        <dbReference type="SAM" id="Phobius"/>
    </source>
</evidence>
<evidence type="ECO:0000256" key="1">
    <source>
        <dbReference type="SAM" id="MobiDB-lite"/>
    </source>
</evidence>
<dbReference type="Gene3D" id="3.40.50.410">
    <property type="entry name" value="von Willebrand factor, type A domain"/>
    <property type="match status" value="1"/>
</dbReference>
<dbReference type="OrthoDB" id="9807628at2"/>
<keyword evidence="4" id="KW-1185">Reference proteome</keyword>
<dbReference type="Proteomes" id="UP000094291">
    <property type="component" value="Unassembled WGS sequence"/>
</dbReference>
<reference evidence="3 4" key="1">
    <citation type="submission" date="2016-08" db="EMBL/GenBank/DDBJ databases">
        <authorList>
            <person name="Seilhamer J.J."/>
        </authorList>
    </citation>
    <scope>NUCLEOTIDE SEQUENCE [LARGE SCALE GENOMIC DNA]</scope>
    <source>
        <strain evidence="3 4">PH27A</strain>
    </source>
</reference>
<dbReference type="STRING" id="197479.BFW38_10640"/>
<dbReference type="InterPro" id="IPR011990">
    <property type="entry name" value="TPR-like_helical_dom_sf"/>
</dbReference>
<dbReference type="PANTHER" id="PTHR22550:SF14">
    <property type="entry name" value="VWFA DOMAIN-CONTAINING PROTEIN"/>
    <property type="match status" value="1"/>
</dbReference>
<protein>
    <recommendedName>
        <fullName evidence="5">VWFA domain-containing protein</fullName>
    </recommendedName>
</protein>
<keyword evidence="2" id="KW-0472">Membrane</keyword>
<name>A0A1E2VAC1_9GAMM</name>
<dbReference type="RefSeq" id="WP_068998577.1">
    <property type="nucleotide sequence ID" value="NZ_MDTQ01000001.1"/>
</dbReference>
<evidence type="ECO:0000313" key="4">
    <source>
        <dbReference type="Proteomes" id="UP000094291"/>
    </source>
</evidence>
<dbReference type="Gene3D" id="1.25.40.10">
    <property type="entry name" value="Tetratricopeptide repeat domain"/>
    <property type="match status" value="1"/>
</dbReference>